<organism evidence="4 5">
    <name type="scientific">Oceanomicrobium pacificus</name>
    <dbReference type="NCBI Taxonomy" id="2692916"/>
    <lineage>
        <taxon>Bacteria</taxon>
        <taxon>Pseudomonadati</taxon>
        <taxon>Pseudomonadota</taxon>
        <taxon>Alphaproteobacteria</taxon>
        <taxon>Rhodobacterales</taxon>
        <taxon>Paracoccaceae</taxon>
        <taxon>Oceanomicrobium</taxon>
    </lineage>
</organism>
<dbReference type="InterPro" id="IPR009003">
    <property type="entry name" value="Peptidase_S1_PA"/>
</dbReference>
<evidence type="ECO:0000313" key="4">
    <source>
        <dbReference type="EMBL" id="MXU64979.1"/>
    </source>
</evidence>
<gene>
    <name evidence="4" type="ORF">GSH16_05940</name>
</gene>
<evidence type="ECO:0000256" key="2">
    <source>
        <dbReference type="SAM" id="SignalP"/>
    </source>
</evidence>
<keyword evidence="5" id="KW-1185">Reference proteome</keyword>
<dbReference type="Pfam" id="PF00089">
    <property type="entry name" value="Trypsin"/>
    <property type="match status" value="1"/>
</dbReference>
<protein>
    <submittedName>
        <fullName evidence="4">Trypsin-like serine protease</fullName>
    </submittedName>
</protein>
<dbReference type="Gene3D" id="2.40.10.10">
    <property type="entry name" value="Trypsin-like serine proteases"/>
    <property type="match status" value="2"/>
</dbReference>
<keyword evidence="4" id="KW-0645">Protease</keyword>
<dbReference type="PANTHER" id="PTHR15462:SF8">
    <property type="entry name" value="SERINE PROTEASE"/>
    <property type="match status" value="1"/>
</dbReference>
<comment type="caution">
    <text evidence="4">The sequence shown here is derived from an EMBL/GenBank/DDBJ whole genome shotgun (WGS) entry which is preliminary data.</text>
</comment>
<accession>A0A6B0TQL4</accession>
<dbReference type="InterPro" id="IPR018114">
    <property type="entry name" value="TRYPSIN_HIS"/>
</dbReference>
<feature type="signal peptide" evidence="2">
    <location>
        <begin position="1"/>
        <end position="23"/>
    </location>
</feature>
<feature type="chain" id="PRO_5025643987" evidence="2">
    <location>
        <begin position="24"/>
        <end position="278"/>
    </location>
</feature>
<evidence type="ECO:0000313" key="5">
    <source>
        <dbReference type="Proteomes" id="UP000436016"/>
    </source>
</evidence>
<dbReference type="InterPro" id="IPR001254">
    <property type="entry name" value="Trypsin_dom"/>
</dbReference>
<evidence type="ECO:0000256" key="1">
    <source>
        <dbReference type="ARBA" id="ARBA00022729"/>
    </source>
</evidence>
<keyword evidence="4" id="KW-0378">Hydrolase</keyword>
<dbReference type="Proteomes" id="UP000436016">
    <property type="component" value="Unassembled WGS sequence"/>
</dbReference>
<dbReference type="PANTHER" id="PTHR15462">
    <property type="entry name" value="SERINE PROTEASE"/>
    <property type="match status" value="1"/>
</dbReference>
<dbReference type="SUPFAM" id="SSF50494">
    <property type="entry name" value="Trypsin-like serine proteases"/>
    <property type="match status" value="1"/>
</dbReference>
<reference evidence="4 5" key="1">
    <citation type="submission" date="2019-12" db="EMBL/GenBank/DDBJ databases">
        <title>Strain KN286 was isolated from seawater, which was collected from Caroline Seamount in the tropical western Pacific.</title>
        <authorList>
            <person name="Wang Q."/>
        </authorList>
    </citation>
    <scope>NUCLEOTIDE SEQUENCE [LARGE SCALE GENOMIC DNA]</scope>
    <source>
        <strain evidence="4 5">KN286</strain>
    </source>
</reference>
<keyword evidence="1 2" id="KW-0732">Signal</keyword>
<dbReference type="GO" id="GO:0004252">
    <property type="term" value="F:serine-type endopeptidase activity"/>
    <property type="evidence" value="ECO:0007669"/>
    <property type="project" value="InterPro"/>
</dbReference>
<dbReference type="PRINTS" id="PR00722">
    <property type="entry name" value="CHYMOTRYPSIN"/>
</dbReference>
<dbReference type="PROSITE" id="PS50240">
    <property type="entry name" value="TRYPSIN_DOM"/>
    <property type="match status" value="1"/>
</dbReference>
<dbReference type="InterPro" id="IPR001314">
    <property type="entry name" value="Peptidase_S1A"/>
</dbReference>
<dbReference type="RefSeq" id="WP_160852823.1">
    <property type="nucleotide sequence ID" value="NZ_WUWG01000001.1"/>
</dbReference>
<dbReference type="EMBL" id="WUWG01000001">
    <property type="protein sequence ID" value="MXU64979.1"/>
    <property type="molecule type" value="Genomic_DNA"/>
</dbReference>
<dbReference type="InterPro" id="IPR043504">
    <property type="entry name" value="Peptidase_S1_PA_chymotrypsin"/>
</dbReference>
<feature type="domain" description="Peptidase S1" evidence="3">
    <location>
        <begin position="1"/>
        <end position="242"/>
    </location>
</feature>
<dbReference type="GO" id="GO:0006508">
    <property type="term" value="P:proteolysis"/>
    <property type="evidence" value="ECO:0007669"/>
    <property type="project" value="UniProtKB-KW"/>
</dbReference>
<name>A0A6B0TQL4_9RHOB</name>
<evidence type="ECO:0000259" key="3">
    <source>
        <dbReference type="PROSITE" id="PS50240"/>
    </source>
</evidence>
<dbReference type="AlphaFoldDB" id="A0A6B0TQL4"/>
<dbReference type="InterPro" id="IPR050966">
    <property type="entry name" value="Glutamyl_endopeptidase"/>
</dbReference>
<proteinExistence type="predicted"/>
<sequence length="278" mass="29533">MLRRLPFLICLALGLPVAGFAQSEDTSLESLVTSAQVRGWEGVGRLDLSGEGFCTGALITPQLVLTAAHCVYSADTGAQIPAKKITFRAGLQGGRAVAHRKAQRIVVDPDYVYSSEDRVSRVANDIALVELDRPIDSVTARPFERFHAPRPGDTVSVVSYAKGRADNPSLQETCHMIGSERDVLILSCDVNFGASGSPVFVLSDARPKIASVVSSMAQLDGESVALGTSLGAPLDQLMNQLAAQTNPGNRTIRNTGQHGFGSLNRSRTGAKFVTVTKP</sequence>
<dbReference type="PROSITE" id="PS00134">
    <property type="entry name" value="TRYPSIN_HIS"/>
    <property type="match status" value="1"/>
</dbReference>